<proteinExistence type="predicted"/>
<evidence type="ECO:0000256" key="1">
    <source>
        <dbReference type="ARBA" id="ARBA00004370"/>
    </source>
</evidence>
<dbReference type="PANTHER" id="PTHR38340">
    <property type="entry name" value="S-LAYER PROTEIN"/>
    <property type="match status" value="1"/>
</dbReference>
<evidence type="ECO:0000313" key="9">
    <source>
        <dbReference type="EMBL" id="ABZ73775.1"/>
    </source>
</evidence>
<evidence type="ECO:0000256" key="2">
    <source>
        <dbReference type="ARBA" id="ARBA00004613"/>
    </source>
</evidence>
<keyword evidence="7" id="KW-0472">Membrane</keyword>
<dbReference type="InterPro" id="IPR003995">
    <property type="entry name" value="RTX_toxin_determinant-A"/>
</dbReference>
<dbReference type="PRINTS" id="PR01488">
    <property type="entry name" value="RTXTOXINA"/>
</dbReference>
<dbReference type="Gene3D" id="2.150.10.10">
    <property type="entry name" value="Serralysin-like metalloprotease, C-terminal"/>
    <property type="match status" value="1"/>
</dbReference>
<name>B0T214_CAUSK</name>
<dbReference type="InterPro" id="IPR040853">
    <property type="entry name" value="RapA2_cadherin-like"/>
</dbReference>
<dbReference type="Pfam" id="PF17803">
    <property type="entry name" value="Cadherin_4"/>
    <property type="match status" value="1"/>
</dbReference>
<dbReference type="GO" id="GO:0090729">
    <property type="term" value="F:toxin activity"/>
    <property type="evidence" value="ECO:0007669"/>
    <property type="project" value="UniProtKB-KW"/>
</dbReference>
<keyword evidence="4" id="KW-0800">Toxin</keyword>
<dbReference type="InterPro" id="IPR050557">
    <property type="entry name" value="RTX_toxin/Mannuronan_C5-epim"/>
</dbReference>
<dbReference type="Pfam" id="PF00353">
    <property type="entry name" value="HemolysinCabind"/>
    <property type="match status" value="3"/>
</dbReference>
<dbReference type="InterPro" id="IPR001343">
    <property type="entry name" value="Hemolysn_Ca-bd"/>
</dbReference>
<dbReference type="EMBL" id="CP000927">
    <property type="protein sequence ID" value="ABZ73775.1"/>
    <property type="molecule type" value="Genomic_DNA"/>
</dbReference>
<comment type="subcellular location">
    <subcellularLocation>
        <location evidence="1">Membrane</location>
    </subcellularLocation>
    <subcellularLocation>
        <location evidence="2">Secreted</location>
    </subcellularLocation>
</comment>
<dbReference type="AlphaFoldDB" id="B0T214"/>
<dbReference type="GO" id="GO:0016020">
    <property type="term" value="C:membrane"/>
    <property type="evidence" value="ECO:0007669"/>
    <property type="project" value="UniProtKB-SubCell"/>
</dbReference>
<keyword evidence="3" id="KW-0964">Secreted</keyword>
<dbReference type="GO" id="GO:0005576">
    <property type="term" value="C:extracellular region"/>
    <property type="evidence" value="ECO:0007669"/>
    <property type="project" value="UniProtKB-SubCell"/>
</dbReference>
<dbReference type="PANTHER" id="PTHR38340:SF1">
    <property type="entry name" value="S-LAYER PROTEIN"/>
    <property type="match status" value="1"/>
</dbReference>
<protein>
    <submittedName>
        <fullName evidence="9">Hemolysin-type calcium-binding region</fullName>
    </submittedName>
</protein>
<keyword evidence="5" id="KW-0677">Repeat</keyword>
<dbReference type="STRING" id="366602.Caul_4655"/>
<evidence type="ECO:0000256" key="4">
    <source>
        <dbReference type="ARBA" id="ARBA00022656"/>
    </source>
</evidence>
<dbReference type="KEGG" id="cak:Caul_4655"/>
<evidence type="ECO:0000256" key="7">
    <source>
        <dbReference type="ARBA" id="ARBA00023136"/>
    </source>
</evidence>
<dbReference type="PRINTS" id="PR00313">
    <property type="entry name" value="CABNDNGRPT"/>
</dbReference>
<evidence type="ECO:0000256" key="5">
    <source>
        <dbReference type="ARBA" id="ARBA00022737"/>
    </source>
</evidence>
<dbReference type="InterPro" id="IPR018511">
    <property type="entry name" value="Hemolysin-typ_Ca-bd_CS"/>
</dbReference>
<reference evidence="9" key="1">
    <citation type="submission" date="2008-01" db="EMBL/GenBank/DDBJ databases">
        <title>Complete sequence of chromosome of Caulobacter sp. K31.</title>
        <authorList>
            <consortium name="US DOE Joint Genome Institute"/>
            <person name="Copeland A."/>
            <person name="Lucas S."/>
            <person name="Lapidus A."/>
            <person name="Barry K."/>
            <person name="Glavina del Rio T."/>
            <person name="Dalin E."/>
            <person name="Tice H."/>
            <person name="Pitluck S."/>
            <person name="Bruce D."/>
            <person name="Goodwin L."/>
            <person name="Thompson L.S."/>
            <person name="Brettin T."/>
            <person name="Detter J.C."/>
            <person name="Han C."/>
            <person name="Schmutz J."/>
            <person name="Larimer F."/>
            <person name="Land M."/>
            <person name="Hauser L."/>
            <person name="Kyrpides N."/>
            <person name="Kim E."/>
            <person name="Stephens C."/>
            <person name="Richardson P."/>
        </authorList>
    </citation>
    <scope>NUCLEOTIDE SEQUENCE [LARGE SCALE GENOMIC DNA]</scope>
    <source>
        <strain evidence="9">K31</strain>
    </source>
</reference>
<dbReference type="eggNOG" id="COG2931">
    <property type="taxonomic scope" value="Bacteria"/>
</dbReference>
<evidence type="ECO:0000256" key="6">
    <source>
        <dbReference type="ARBA" id="ARBA00023026"/>
    </source>
</evidence>
<dbReference type="SUPFAM" id="SSF51120">
    <property type="entry name" value="beta-Roll"/>
    <property type="match status" value="1"/>
</dbReference>
<dbReference type="InterPro" id="IPR011049">
    <property type="entry name" value="Serralysin-like_metalloprot_C"/>
</dbReference>
<dbReference type="PROSITE" id="PS00330">
    <property type="entry name" value="HEMOLYSIN_CALCIUM"/>
    <property type="match status" value="2"/>
</dbReference>
<sequence length="375" mass="38151">MAATFLTLTENESYVIGAPDTKFPFVVVGVGGGGVVTTPNPNPEPREAFFKYEYQAGGKGFGHFVVNNPYFGEYSPVFVTILGADGSAPVQHAPTAQGETLTLANANSGFNLSRLLANDVDPDGDLLYVHIVSPFSFTAPAGSTTSAEVFSHSPDLPFNTVFPLDGSQLSIAADKPDGTPLGYTELRFDYFVSDAYGNASNTVQAVIKIGAPPAGAYVAGGAGDDTIDKSGTTVAWQLAGGGGDDYLCGGSGNDSLNGGAGDDRLIGGAGNDVLTGGTGADRMFGGAGNDTFLIRAGDLATGPVKDQIIDFEGAGVTGGDMLRLVGFGAGATLVHLGEVGAVSHYMINDGAHSGELWVQAGGVLLQPGDYGFVSA</sequence>
<keyword evidence="6" id="KW-0843">Virulence</keyword>
<gene>
    <name evidence="9" type="ordered locus">Caul_4655</name>
</gene>
<evidence type="ECO:0000256" key="3">
    <source>
        <dbReference type="ARBA" id="ARBA00022525"/>
    </source>
</evidence>
<evidence type="ECO:0000259" key="8">
    <source>
        <dbReference type="Pfam" id="PF17803"/>
    </source>
</evidence>
<dbReference type="HOGENOM" id="CLU_737103_0_0_5"/>
<dbReference type="GO" id="GO:0005509">
    <property type="term" value="F:calcium ion binding"/>
    <property type="evidence" value="ECO:0007669"/>
    <property type="project" value="InterPro"/>
</dbReference>
<accession>B0T214</accession>
<feature type="domain" description="RapA2 cadherin-like" evidence="8">
    <location>
        <begin position="89"/>
        <end position="133"/>
    </location>
</feature>
<organism evidence="9">
    <name type="scientific">Caulobacter sp. (strain K31)</name>
    <dbReference type="NCBI Taxonomy" id="366602"/>
    <lineage>
        <taxon>Bacteria</taxon>
        <taxon>Pseudomonadati</taxon>
        <taxon>Pseudomonadota</taxon>
        <taxon>Alphaproteobacteria</taxon>
        <taxon>Caulobacterales</taxon>
        <taxon>Caulobacteraceae</taxon>
        <taxon>Caulobacter</taxon>
    </lineage>
</organism>